<name>A0A8B3GV13_LACPA</name>
<evidence type="ECO:0000313" key="2">
    <source>
        <dbReference type="Proteomes" id="UP000284123"/>
    </source>
</evidence>
<dbReference type="AlphaFoldDB" id="A0A8B3GV13"/>
<comment type="caution">
    <text evidence="1">The sequence shown here is derived from an EMBL/GenBank/DDBJ whole genome shotgun (WGS) entry which is preliminary data.</text>
</comment>
<reference evidence="1 2" key="1">
    <citation type="journal article" date="2018" name="Front. Microbiol.">
        <title>Conversion of Methionine to Cysteine in Lactobacillus paracasei Depends on the Highly Mobile cysK-ctl-cysE Gene Cluster.</title>
        <authorList>
            <person name="Wuthrich D."/>
            <person name="Irmler S."/>
            <person name="Berthoud H."/>
            <person name="Guggenbuhl B."/>
            <person name="Eugster E."/>
            <person name="Bruggmann R."/>
        </authorList>
    </citation>
    <scope>NUCLEOTIDE SEQUENCE [LARGE SCALE GENOMIC DNA]</scope>
    <source>
        <strain evidence="1 2">FAM6012</strain>
    </source>
</reference>
<dbReference type="Proteomes" id="UP000284123">
    <property type="component" value="Unassembled WGS sequence"/>
</dbReference>
<organism evidence="1 2">
    <name type="scientific">Lacticaseibacillus paracasei</name>
    <name type="common">Lactobacillus paracasei</name>
    <dbReference type="NCBI Taxonomy" id="1597"/>
    <lineage>
        <taxon>Bacteria</taxon>
        <taxon>Bacillati</taxon>
        <taxon>Bacillota</taxon>
        <taxon>Bacilli</taxon>
        <taxon>Lactobacillales</taxon>
        <taxon>Lactobacillaceae</taxon>
        <taxon>Lacticaseibacillus</taxon>
    </lineage>
</organism>
<protein>
    <submittedName>
        <fullName evidence="1">Uncharacterized protein</fullName>
    </submittedName>
</protein>
<dbReference type="RefSeq" id="WP_123019469.1">
    <property type="nucleotide sequence ID" value="NZ_CP158983.1"/>
</dbReference>
<evidence type="ECO:0000313" key="1">
    <source>
        <dbReference type="EMBL" id="RNE31753.1"/>
    </source>
</evidence>
<sequence length="210" mass="24325">MLKSSIDRKHKNKYLSESKADVKGKEIGEFNKRFFSAESVYPTAIFKKCSLELTKNDDLRFTNLFPNSKLPNEMREVLEILITDQGGHLEQPRMIDEDVSNVNRAREIINTTVDSPIRIDGTDSLWECCIMKGDSNERGSFRIFGKYEDVDNRSGKFVIWFLDPYHLVFPWQRSHSKNGYGDKYEANIDNASKFPDEIRAELEGIEKLSE</sequence>
<gene>
    <name evidence="1" type="ORF">FAM6012_01026</name>
</gene>
<dbReference type="EMBL" id="LKGI01000047">
    <property type="protein sequence ID" value="RNE31753.1"/>
    <property type="molecule type" value="Genomic_DNA"/>
</dbReference>
<proteinExistence type="predicted"/>
<accession>A0A8B3GV13</accession>